<evidence type="ECO:0000256" key="3">
    <source>
        <dbReference type="ARBA" id="ARBA00022630"/>
    </source>
</evidence>
<dbReference type="RefSeq" id="WP_310577158.1">
    <property type="nucleotide sequence ID" value="NZ_JAVKPK010000095.1"/>
</dbReference>
<comment type="cofactor">
    <cofactor evidence="2">
        <name>[4Fe-4S] cluster</name>
        <dbReference type="ChEBI" id="CHEBI:49883"/>
    </cofactor>
</comment>
<evidence type="ECO:0000256" key="5">
    <source>
        <dbReference type="ARBA" id="ARBA00038292"/>
    </source>
</evidence>
<dbReference type="InterPro" id="IPR005025">
    <property type="entry name" value="FMN_Rdtase-like_dom"/>
</dbReference>
<evidence type="ECO:0000259" key="6">
    <source>
        <dbReference type="Pfam" id="PF03358"/>
    </source>
</evidence>
<evidence type="ECO:0000256" key="2">
    <source>
        <dbReference type="ARBA" id="ARBA00001966"/>
    </source>
</evidence>
<dbReference type="InterPro" id="IPR051796">
    <property type="entry name" value="ISF_SsuE-like"/>
</dbReference>
<dbReference type="Proteomes" id="UP001246244">
    <property type="component" value="Unassembled WGS sequence"/>
</dbReference>
<evidence type="ECO:0000256" key="4">
    <source>
        <dbReference type="ARBA" id="ARBA00022643"/>
    </source>
</evidence>
<evidence type="ECO:0000313" key="8">
    <source>
        <dbReference type="Proteomes" id="UP001246244"/>
    </source>
</evidence>
<accession>A0ABU2D568</accession>
<dbReference type="PANTHER" id="PTHR43278:SF2">
    <property type="entry name" value="IRON-SULFUR FLAVOPROTEIN"/>
    <property type="match status" value="1"/>
</dbReference>
<comment type="similarity">
    <text evidence="5">Belongs to the SsuE family. Isf subfamily.</text>
</comment>
<sequence>MNGGSNIKILGLVGSPNINGNTAKLVNTILDGAAENGADKVIYNLASLNIKGCDACRKCQESGCCIIDDDMQKLYKEIQTADAVVLGSPVYMWQMTAQTKLFVDRLTAVLKPNFSSRLDNKKLILVFSQGSSDRDAFKPYFEYTAGLLYYLGFDVLDTIIAAGTDKLEVSSRPPLLEKARDFGKLISTSNLPGPEFRKAESSLSPPL</sequence>
<evidence type="ECO:0000313" key="7">
    <source>
        <dbReference type="EMBL" id="MDR7667131.1"/>
    </source>
</evidence>
<dbReference type="InterPro" id="IPR029039">
    <property type="entry name" value="Flavoprotein-like_sf"/>
</dbReference>
<comment type="cofactor">
    <cofactor evidence="1">
        <name>FMN</name>
        <dbReference type="ChEBI" id="CHEBI:58210"/>
    </cofactor>
</comment>
<feature type="domain" description="NADPH-dependent FMN reductase-like" evidence="6">
    <location>
        <begin position="7"/>
        <end position="130"/>
    </location>
</feature>
<reference evidence="8" key="1">
    <citation type="submission" date="2023-07" db="EMBL/GenBank/DDBJ databases">
        <title>Whole-genome sequencing of a new Methanosarcina sp. Z-7115.</title>
        <authorList>
            <person name="Zhilina T.N."/>
            <person name="Merkel A.Y."/>
        </authorList>
    </citation>
    <scope>NUCLEOTIDE SEQUENCE [LARGE SCALE GENOMIC DNA]</scope>
    <source>
        <strain evidence="8">Z-7115</strain>
    </source>
</reference>
<keyword evidence="3" id="KW-0285">Flavoprotein</keyword>
<dbReference type="Pfam" id="PF03358">
    <property type="entry name" value="FMN_red"/>
    <property type="match status" value="1"/>
</dbReference>
<protein>
    <submittedName>
        <fullName evidence="7">Flavodoxin family protein</fullName>
    </submittedName>
</protein>
<gene>
    <name evidence="7" type="ORF">RG963_15385</name>
</gene>
<proteinExistence type="inferred from homology"/>
<comment type="caution">
    <text evidence="7">The sequence shown here is derived from an EMBL/GenBank/DDBJ whole genome shotgun (WGS) entry which is preliminary data.</text>
</comment>
<evidence type="ECO:0000256" key="1">
    <source>
        <dbReference type="ARBA" id="ARBA00001917"/>
    </source>
</evidence>
<dbReference type="Gene3D" id="3.40.50.360">
    <property type="match status" value="1"/>
</dbReference>
<dbReference type="PANTHER" id="PTHR43278">
    <property type="entry name" value="NAD(P)H-DEPENDENT FMN-CONTAINING OXIDOREDUCTASE YWQN-RELATED"/>
    <property type="match status" value="1"/>
</dbReference>
<keyword evidence="8" id="KW-1185">Reference proteome</keyword>
<dbReference type="SUPFAM" id="SSF52218">
    <property type="entry name" value="Flavoproteins"/>
    <property type="match status" value="1"/>
</dbReference>
<keyword evidence="4" id="KW-0288">FMN</keyword>
<dbReference type="EMBL" id="JAVKPK010000095">
    <property type="protein sequence ID" value="MDR7667131.1"/>
    <property type="molecule type" value="Genomic_DNA"/>
</dbReference>
<name>A0ABU2D568_9EURY</name>
<organism evidence="7 8">
    <name type="scientific">Methanosarcina baikalica</name>
    <dbReference type="NCBI Taxonomy" id="3073890"/>
    <lineage>
        <taxon>Archaea</taxon>
        <taxon>Methanobacteriati</taxon>
        <taxon>Methanobacteriota</taxon>
        <taxon>Stenosarchaea group</taxon>
        <taxon>Methanomicrobia</taxon>
        <taxon>Methanosarcinales</taxon>
        <taxon>Methanosarcinaceae</taxon>
        <taxon>Methanosarcina</taxon>
    </lineage>
</organism>